<dbReference type="RefSeq" id="WP_168907385.1">
    <property type="nucleotide sequence ID" value="NZ_CP051428.1"/>
</dbReference>
<protein>
    <submittedName>
        <fullName evidence="1">Z-ring formation inhibitor MciZ</fullName>
    </submittedName>
</protein>
<name>A0A6H2GWK1_9BACL</name>
<dbReference type="KEGG" id="palr:HGI30_09750"/>
<proteinExistence type="predicted"/>
<accession>A0A6H2GWK1</accession>
<dbReference type="Pfam" id="PF13072">
    <property type="entry name" value="MciZ"/>
    <property type="match status" value="1"/>
</dbReference>
<organism evidence="1 2">
    <name type="scientific">Paenibacillus albicereus</name>
    <dbReference type="NCBI Taxonomy" id="2726185"/>
    <lineage>
        <taxon>Bacteria</taxon>
        <taxon>Bacillati</taxon>
        <taxon>Bacillota</taxon>
        <taxon>Bacilli</taxon>
        <taxon>Bacillales</taxon>
        <taxon>Paenibacillaceae</taxon>
        <taxon>Paenibacillus</taxon>
    </lineage>
</organism>
<evidence type="ECO:0000313" key="2">
    <source>
        <dbReference type="Proteomes" id="UP000502136"/>
    </source>
</evidence>
<dbReference type="EMBL" id="CP051428">
    <property type="protein sequence ID" value="QJC51803.1"/>
    <property type="molecule type" value="Genomic_DNA"/>
</dbReference>
<dbReference type="Proteomes" id="UP000502136">
    <property type="component" value="Chromosome"/>
</dbReference>
<dbReference type="InterPro" id="IPR025177">
    <property type="entry name" value="MciZ"/>
</dbReference>
<evidence type="ECO:0000313" key="1">
    <source>
        <dbReference type="EMBL" id="QJC51803.1"/>
    </source>
</evidence>
<sequence length="48" mass="5260">MKMYIGEKELRLVGKAWEVRHALRKLAREAGAGAPLRSDAAASVKAPR</sequence>
<gene>
    <name evidence="1" type="primary">mciZ</name>
    <name evidence="1" type="ORF">HGI30_09750</name>
</gene>
<reference evidence="1 2" key="1">
    <citation type="submission" date="2020-04" db="EMBL/GenBank/DDBJ databases">
        <title>Novel Paenibacillus strain UniB2 isolated from commercial digestive syrup.</title>
        <authorList>
            <person name="Thorat V."/>
            <person name="Kirdat K."/>
            <person name="Tiwarekar B."/>
            <person name="Yadav A."/>
        </authorList>
    </citation>
    <scope>NUCLEOTIDE SEQUENCE [LARGE SCALE GENOMIC DNA]</scope>
    <source>
        <strain evidence="1 2">UniB2</strain>
    </source>
</reference>
<dbReference type="AlphaFoldDB" id="A0A6H2GWK1"/>
<keyword evidence="2" id="KW-1185">Reference proteome</keyword>